<proteinExistence type="predicted"/>
<keyword evidence="1" id="KW-0472">Membrane</keyword>
<dbReference type="EMBL" id="LR633967">
    <property type="protein sequence ID" value="VUX56299.1"/>
    <property type="molecule type" value="Genomic_DNA"/>
</dbReference>
<feature type="transmembrane region" description="Helical" evidence="1">
    <location>
        <begin position="6"/>
        <end position="27"/>
    </location>
</feature>
<dbReference type="AlphaFoldDB" id="A0A7D9D3H7"/>
<keyword evidence="1" id="KW-0812">Transmembrane</keyword>
<accession>A0A7D9D3H7</accession>
<organism evidence="2">
    <name type="scientific">uncultured Woeseiaceae bacterium</name>
    <dbReference type="NCBI Taxonomy" id="1983305"/>
    <lineage>
        <taxon>Bacteria</taxon>
        <taxon>Pseudomonadati</taxon>
        <taxon>Pseudomonadota</taxon>
        <taxon>Gammaproteobacteria</taxon>
        <taxon>Woeseiales</taxon>
        <taxon>Woeseiaceae</taxon>
        <taxon>environmental samples</taxon>
    </lineage>
</organism>
<evidence type="ECO:0008006" key="3">
    <source>
        <dbReference type="Google" id="ProtNLM"/>
    </source>
</evidence>
<name>A0A7D9D3H7_9GAMM</name>
<protein>
    <recommendedName>
        <fullName evidence="3">DUF4760 domain-containing protein</fullName>
    </recommendedName>
</protein>
<evidence type="ECO:0000313" key="2">
    <source>
        <dbReference type="EMBL" id="VUX56299.1"/>
    </source>
</evidence>
<evidence type="ECO:0000256" key="1">
    <source>
        <dbReference type="SAM" id="Phobius"/>
    </source>
</evidence>
<reference evidence="2" key="1">
    <citation type="submission" date="2019-07" db="EMBL/GenBank/DDBJ databases">
        <authorList>
            <person name="Weber M."/>
            <person name="Kostadinov I."/>
            <person name="Kostadinov D I."/>
        </authorList>
    </citation>
    <scope>NUCLEOTIDE SEQUENCE</scope>
    <source>
        <strain evidence="2">Gfbio:sag-sample-m06:053724c1-46a9-4a36-b237-ea2bf867836b</strain>
    </source>
</reference>
<gene>
    <name evidence="2" type="ORF">JTBM06_V1_560002</name>
</gene>
<keyword evidence="1" id="KW-1133">Transmembrane helix</keyword>
<sequence length="173" mass="20273">MDSAKLNDWLQVFGIFALVASLIFVGLQMKQDHEIAIANQYQIRFDSMSDYQSSVIQSEPAMRVSGKRALQRVLKSSAFPDSVKEWASDQPDDELAFWLIEAYRVNKSFDNVYYQYEAGFISEEAWVAFRAELKRTLSREDFGMRHYFLMNPGVWRQSYREMMYEVIAEIDSE</sequence>